<feature type="active site" evidence="13 16">
    <location>
        <position position="385"/>
    </location>
</feature>
<protein>
    <submittedName>
        <fullName evidence="20">A disintegrin and metalloproteinase with thrombospondin motifs 18-like</fullName>
    </submittedName>
</protein>
<dbReference type="SUPFAM" id="SSF82895">
    <property type="entry name" value="TSP-1 type 1 repeat"/>
    <property type="match status" value="4"/>
</dbReference>
<dbReference type="Pfam" id="PF19236">
    <property type="entry name" value="ADAMTS_CR_3"/>
    <property type="match status" value="1"/>
</dbReference>
<comment type="subcellular location">
    <subcellularLocation>
        <location evidence="1">Secreted</location>
        <location evidence="1">Extracellular space</location>
        <location evidence="1">Extracellular matrix</location>
    </subcellularLocation>
</comment>
<sequence length="1188" mass="131447">MGIYLAWIAVSLTLLVQSGVFCKTINSKTIHHLMTKRELQKYFGVENHDQVPEYDVTHPYQSSHAGEFVTYDLRSKHRTRREVEADDRHHYSLNAFGKTLHLSLRKNKNLIKPGLEVESHADGKVKKTRISPSTHYLGEVRDHPESSVAITNHGALTGMIKLRDDAYFLHPLPHRIAKKVRRNKHSAAHIIYKYDLGGPSEDSPVLTIDDAVKNIKGLKKRVVQSKRVNDENDPAVNFTERYLELGMVADQQVKAIHGNNDTYTADYLLTIGNIMNGIFHYDSFGEQKVAIVINKIFILTNDEFGAPSTSNASVKIHTLIRWTNKQYPAPSDGSNTPPPFDAISLIHKGGSLIGLGLLSGLCVVRIAPSIAADMGLQTAYKLSHEIGHNMGLGHDGANSCPPGNIMSTSVVGGPEMFRWSNCSKNTVQNYLRGPMSYCLKDKPPTDRPALPISILGKLPGEVNDGDIQCKYQYGSTWRRCPQESGNCKALFCTVDYVYCHSYAAAPLSGTSCGARNWCVEGKCVDNGSPYVNGAWSAWSDTYTKCSQTCGGGVQHRTRTCSNPPPQNGGDPCEGSESGHWRICNPEPCPPNTPTLRETQCKAKNSETVPYHSSSSCDLRCIKGSLLYYYGKVADGTRCHPDRRVFDVCIDATCRTVGCDYVLDSTARLDRCGICNGDGSSCALITGEYTKQHRRWGLDKADTIQSLPPGTMKAHFEKRGASWNLLGIQDKAGKYLIRLPSWSTSVKAAGSMIVYKHEENLYKDILDIDGPTTETLLVKFIYLHGRNGGVDFRYYAPSNVSQPSTYVWNTSDWSSCTSTCAGGYKTRWVYCIRADDKTHVSESLCDSASKPHMGQPCNTQACPAEWHLTRWQECSKSCGKGSQSRRLYCHKKINSTSYEELPDSSCSASNKPNVTKLTRNCRQIECPPDWQSLEWSPCSTTCGTGIITRKLVCRQVDAEGVVKTVTSTMCDQMPKPITSQPCNADTPCGPPDKIKIACFKANPVPLEQILGDLRGSVNLDHTEIAVEMCLNLTHEAGFTYFAMANNGICYSGPNTKTKYYEQGPASMADCNNGIGNQGYMFVYTMVQLPPLTSLGCYNDRRTKAAVLPTLYANFRSQINWRNMNLTISQCAHVARDMERSYFGIRFYGECYTAPDDDAAAAYSSQGPATSCWSGVGSNYASFFYTFKNV</sequence>
<keyword evidence="4" id="KW-0645">Protease</keyword>
<feature type="disulfide bond" evidence="15">
    <location>
        <begin position="560"/>
        <end position="572"/>
    </location>
</feature>
<dbReference type="GO" id="GO:0031012">
    <property type="term" value="C:extracellular matrix"/>
    <property type="evidence" value="ECO:0007669"/>
    <property type="project" value="TreeGrafter"/>
</dbReference>
<dbReference type="Pfam" id="PF00090">
    <property type="entry name" value="TSP_1"/>
    <property type="match status" value="1"/>
</dbReference>
<keyword evidence="5 14" id="KW-0479">Metal-binding</keyword>
<dbReference type="InterPro" id="IPR036383">
    <property type="entry name" value="TSP1_rpt_sf"/>
</dbReference>
<evidence type="ECO:0000256" key="1">
    <source>
        <dbReference type="ARBA" id="ARBA00004498"/>
    </source>
</evidence>
<feature type="binding site" evidence="14">
    <location>
        <position position="244"/>
    </location>
    <ligand>
        <name>Ca(2+)</name>
        <dbReference type="ChEBI" id="CHEBI:29108"/>
        <label>2</label>
    </ligand>
</feature>
<keyword evidence="7" id="KW-0677">Repeat</keyword>
<feature type="binding site" evidence="14">
    <location>
        <position position="244"/>
    </location>
    <ligand>
        <name>Ca(2+)</name>
        <dbReference type="ChEBI" id="CHEBI:29108"/>
        <label>1</label>
    </ligand>
</feature>
<dbReference type="InterPro" id="IPR050439">
    <property type="entry name" value="ADAMTS_ADAMTS-like"/>
</dbReference>
<evidence type="ECO:0000256" key="15">
    <source>
        <dbReference type="PIRSR" id="PIRSR613273-3"/>
    </source>
</evidence>
<dbReference type="SUPFAM" id="SSF55486">
    <property type="entry name" value="Metalloproteases ('zincins'), catalytic domain"/>
    <property type="match status" value="1"/>
</dbReference>
<dbReference type="PROSITE" id="PS50092">
    <property type="entry name" value="TSP1"/>
    <property type="match status" value="3"/>
</dbReference>
<evidence type="ECO:0000256" key="4">
    <source>
        <dbReference type="ARBA" id="ARBA00022670"/>
    </source>
</evidence>
<feature type="disulfide bond" evidence="15">
    <location>
        <begin position="512"/>
        <end position="523"/>
    </location>
</feature>
<feature type="disulfide bond" evidence="15">
    <location>
        <begin position="487"/>
        <end position="518"/>
    </location>
</feature>
<evidence type="ECO:0000256" key="3">
    <source>
        <dbReference type="ARBA" id="ARBA00022530"/>
    </source>
</evidence>
<feature type="binding site" evidence="14 16">
    <location>
        <position position="388"/>
    </location>
    <ligand>
        <name>Zn(2+)</name>
        <dbReference type="ChEBI" id="CHEBI:29105"/>
        <note>catalytic</note>
    </ligand>
</feature>
<dbReference type="InterPro" id="IPR013273">
    <property type="entry name" value="ADAMTS/ADAMTS-like"/>
</dbReference>
<dbReference type="InterPro" id="IPR041645">
    <property type="entry name" value="ADAMTS_CR_2"/>
</dbReference>
<keyword evidence="19" id="KW-1185">Reference proteome</keyword>
<dbReference type="Proteomes" id="UP000515163">
    <property type="component" value="Unplaced"/>
</dbReference>
<keyword evidence="14" id="KW-0106">Calcium</keyword>
<feature type="disulfide bond" evidence="15">
    <location>
        <begin position="469"/>
        <end position="492"/>
    </location>
</feature>
<dbReference type="GO" id="GO:0006508">
    <property type="term" value="P:proteolysis"/>
    <property type="evidence" value="ECO:0007669"/>
    <property type="project" value="UniProtKB-KW"/>
</dbReference>
<evidence type="ECO:0000259" key="18">
    <source>
        <dbReference type="PROSITE" id="PS50215"/>
    </source>
</evidence>
<keyword evidence="2" id="KW-0964">Secreted</keyword>
<dbReference type="PROSITE" id="PS50215">
    <property type="entry name" value="ADAM_MEPRO"/>
    <property type="match status" value="1"/>
</dbReference>
<feature type="chain" id="PRO_5028386450" evidence="17">
    <location>
        <begin position="23"/>
        <end position="1188"/>
    </location>
</feature>
<evidence type="ECO:0000256" key="17">
    <source>
        <dbReference type="SAM" id="SignalP"/>
    </source>
</evidence>
<feature type="disulfide bond" evidence="15">
    <location>
        <begin position="545"/>
        <end position="583"/>
    </location>
</feature>
<feature type="disulfide bond" evidence="15">
    <location>
        <begin position="362"/>
        <end position="438"/>
    </location>
</feature>
<dbReference type="InterPro" id="IPR002870">
    <property type="entry name" value="Peptidase_M12B_N"/>
</dbReference>
<feature type="disulfide bond" evidence="15">
    <location>
        <begin position="400"/>
        <end position="422"/>
    </location>
</feature>
<feature type="binding site" evidence="14">
    <location>
        <position position="441"/>
    </location>
    <ligand>
        <name>Ca(2+)</name>
        <dbReference type="ChEBI" id="CHEBI:29108"/>
        <label>1</label>
    </ligand>
</feature>
<feature type="disulfide bond" evidence="15">
    <location>
        <begin position="549"/>
        <end position="588"/>
    </location>
</feature>
<dbReference type="FunFam" id="2.20.100.10:FF:000005">
    <property type="entry name" value="ADAM metallopeptidase with thrombospondin type 1 motif 9"/>
    <property type="match status" value="1"/>
</dbReference>
<evidence type="ECO:0000256" key="6">
    <source>
        <dbReference type="ARBA" id="ARBA00022729"/>
    </source>
</evidence>
<dbReference type="AlphaFoldDB" id="A0A6P8HS17"/>
<proteinExistence type="predicted"/>
<dbReference type="PANTHER" id="PTHR13723:SF200">
    <property type="entry name" value="ADAM METALLOPEPTIDASE WITH THROMBOSPONDIN TYPE 1 MOTIF B, ISOFORM B"/>
    <property type="match status" value="1"/>
</dbReference>
<dbReference type="KEGG" id="aten:116295494"/>
<dbReference type="Gene3D" id="3.40.390.10">
    <property type="entry name" value="Collagenase (Catalytic Domain)"/>
    <property type="match status" value="1"/>
</dbReference>
<dbReference type="Pfam" id="PF19030">
    <property type="entry name" value="TSP1_ADAMTS"/>
    <property type="match status" value="3"/>
</dbReference>
<evidence type="ECO:0000256" key="12">
    <source>
        <dbReference type="ARBA" id="ARBA00023180"/>
    </source>
</evidence>
<dbReference type="Pfam" id="PF01562">
    <property type="entry name" value="Pep_M12B_propep"/>
    <property type="match status" value="1"/>
</dbReference>
<keyword evidence="10" id="KW-0482">Metalloprotease</keyword>
<reference evidence="20" key="1">
    <citation type="submission" date="2025-08" db="UniProtKB">
        <authorList>
            <consortium name="RefSeq"/>
        </authorList>
    </citation>
    <scope>IDENTIFICATION</scope>
</reference>
<keyword evidence="3" id="KW-0272">Extracellular matrix</keyword>
<feature type="binding site" evidence="14">
    <location>
        <position position="441"/>
    </location>
    <ligand>
        <name>Ca(2+)</name>
        <dbReference type="ChEBI" id="CHEBI:29108"/>
        <label>2</label>
    </ligand>
</feature>
<dbReference type="PRINTS" id="PR01857">
    <property type="entry name" value="ADAMTSFAMILY"/>
</dbReference>
<dbReference type="Gene3D" id="2.20.100.10">
    <property type="entry name" value="Thrombospondin type-1 (TSP1) repeat"/>
    <property type="match status" value="4"/>
</dbReference>
<evidence type="ECO:0000256" key="10">
    <source>
        <dbReference type="ARBA" id="ARBA00023049"/>
    </source>
</evidence>
<evidence type="ECO:0000256" key="8">
    <source>
        <dbReference type="ARBA" id="ARBA00022801"/>
    </source>
</evidence>
<dbReference type="GO" id="GO:0030198">
    <property type="term" value="P:extracellular matrix organization"/>
    <property type="evidence" value="ECO:0007669"/>
    <property type="project" value="InterPro"/>
</dbReference>
<dbReference type="Pfam" id="PF17771">
    <property type="entry name" value="ADAMTS_CR_2"/>
    <property type="match status" value="1"/>
</dbReference>
<keyword evidence="9 14" id="KW-0862">Zinc</keyword>
<dbReference type="GO" id="GO:0004222">
    <property type="term" value="F:metalloendopeptidase activity"/>
    <property type="evidence" value="ECO:0007669"/>
    <property type="project" value="InterPro"/>
</dbReference>
<evidence type="ECO:0000256" key="11">
    <source>
        <dbReference type="ARBA" id="ARBA00023157"/>
    </source>
</evidence>
<feature type="binding site" evidence="14">
    <location>
        <position position="332"/>
    </location>
    <ligand>
        <name>Ca(2+)</name>
        <dbReference type="ChEBI" id="CHEBI:29108"/>
        <label>2</label>
    </ligand>
</feature>
<evidence type="ECO:0000256" key="14">
    <source>
        <dbReference type="PIRSR" id="PIRSR613273-2"/>
    </source>
</evidence>
<keyword evidence="6 17" id="KW-0732">Signal</keyword>
<comment type="cofactor">
    <cofactor evidence="14">
        <name>Zn(2+)</name>
        <dbReference type="ChEBI" id="CHEBI:29105"/>
    </cofactor>
    <text evidence="14">Binds 1 zinc ion per subunit.</text>
</comment>
<dbReference type="InParanoid" id="A0A6P8HS17"/>
<evidence type="ECO:0000313" key="20">
    <source>
        <dbReference type="RefSeq" id="XP_031559179.1"/>
    </source>
</evidence>
<organism evidence="19 20">
    <name type="scientific">Actinia tenebrosa</name>
    <name type="common">Australian red waratah sea anemone</name>
    <dbReference type="NCBI Taxonomy" id="6105"/>
    <lineage>
        <taxon>Eukaryota</taxon>
        <taxon>Metazoa</taxon>
        <taxon>Cnidaria</taxon>
        <taxon>Anthozoa</taxon>
        <taxon>Hexacorallia</taxon>
        <taxon>Actiniaria</taxon>
        <taxon>Actiniidae</taxon>
        <taxon>Actinia</taxon>
    </lineage>
</organism>
<feature type="binding site" evidence="14 16">
    <location>
        <position position="394"/>
    </location>
    <ligand>
        <name>Zn(2+)</name>
        <dbReference type="ChEBI" id="CHEBI:29105"/>
        <note>catalytic</note>
    </ligand>
</feature>
<evidence type="ECO:0000256" key="2">
    <source>
        <dbReference type="ARBA" id="ARBA00022525"/>
    </source>
</evidence>
<feature type="binding site" evidence="14">
    <location>
        <position position="438"/>
    </location>
    <ligand>
        <name>Ca(2+)</name>
        <dbReference type="ChEBI" id="CHEBI:29108"/>
        <label>1</label>
    </ligand>
</feature>
<dbReference type="InterPro" id="IPR045371">
    <property type="entry name" value="ADAMTS_CR_3"/>
</dbReference>
<dbReference type="Pfam" id="PF01421">
    <property type="entry name" value="Reprolysin"/>
    <property type="match status" value="1"/>
</dbReference>
<dbReference type="Gene3D" id="3.40.1620.60">
    <property type="match status" value="1"/>
</dbReference>
<dbReference type="Gene3D" id="2.60.120.830">
    <property type="match status" value="1"/>
</dbReference>
<evidence type="ECO:0000313" key="19">
    <source>
        <dbReference type="Proteomes" id="UP000515163"/>
    </source>
</evidence>
<feature type="binding site" evidence="14 16">
    <location>
        <position position="384"/>
    </location>
    <ligand>
        <name>Zn(2+)</name>
        <dbReference type="ChEBI" id="CHEBI:29105"/>
        <note>catalytic</note>
    </ligand>
</feature>
<comment type="caution">
    <text evidence="16">Lacks conserved residue(s) required for the propagation of feature annotation.</text>
</comment>
<keyword evidence="11 15" id="KW-1015">Disulfide bond</keyword>
<dbReference type="Pfam" id="PF05986">
    <property type="entry name" value="ADAMTS_spacer1"/>
    <property type="match status" value="1"/>
</dbReference>
<evidence type="ECO:0000256" key="7">
    <source>
        <dbReference type="ARBA" id="ARBA00022737"/>
    </source>
</evidence>
<evidence type="ECO:0000256" key="16">
    <source>
        <dbReference type="PROSITE-ProRule" id="PRU00276"/>
    </source>
</evidence>
<dbReference type="InterPro" id="IPR010294">
    <property type="entry name" value="ADAMTS_spacer1"/>
</dbReference>
<dbReference type="InterPro" id="IPR001590">
    <property type="entry name" value="Peptidase_M12B"/>
</dbReference>
<evidence type="ECO:0000256" key="9">
    <source>
        <dbReference type="ARBA" id="ARBA00022833"/>
    </source>
</evidence>
<feature type="binding site" evidence="14">
    <location>
        <position position="332"/>
    </location>
    <ligand>
        <name>Ca(2+)</name>
        <dbReference type="ChEBI" id="CHEBI:29108"/>
        <label>1</label>
    </ligand>
</feature>
<dbReference type="InterPro" id="IPR024079">
    <property type="entry name" value="MetalloPept_cat_dom_sf"/>
</dbReference>
<evidence type="ECO:0000256" key="13">
    <source>
        <dbReference type="PIRSR" id="PIRSR613273-1"/>
    </source>
</evidence>
<feature type="domain" description="Peptidase M12B" evidence="18">
    <location>
        <begin position="241"/>
        <end position="443"/>
    </location>
</feature>
<keyword evidence="12" id="KW-0325">Glycoprotein</keyword>
<feature type="signal peptide" evidence="17">
    <location>
        <begin position="1"/>
        <end position="22"/>
    </location>
</feature>
<dbReference type="OrthoDB" id="10035764at2759"/>
<dbReference type="SMART" id="SM00209">
    <property type="entry name" value="TSP1"/>
    <property type="match status" value="4"/>
</dbReference>
<dbReference type="GO" id="GO:0046872">
    <property type="term" value="F:metal ion binding"/>
    <property type="evidence" value="ECO:0007669"/>
    <property type="project" value="UniProtKB-KW"/>
</dbReference>
<dbReference type="InterPro" id="IPR000884">
    <property type="entry name" value="TSP1_rpt"/>
</dbReference>
<accession>A0A6P8HS17</accession>
<feature type="binding site" evidence="14">
    <location>
        <position position="341"/>
    </location>
    <ligand>
        <name>Ca(2+)</name>
        <dbReference type="ChEBI" id="CHEBI:29108"/>
        <label>1</label>
    </ligand>
</feature>
<keyword evidence="8" id="KW-0378">Hydrolase</keyword>
<name>A0A6P8HS17_ACTTE</name>
<dbReference type="FunFam" id="2.20.100.10:FF:000001">
    <property type="entry name" value="semaphorin-5A isoform X1"/>
    <property type="match status" value="1"/>
</dbReference>
<dbReference type="GeneID" id="116295494"/>
<feature type="disulfide bond" evidence="15">
    <location>
        <begin position="480"/>
        <end position="499"/>
    </location>
</feature>
<evidence type="ECO:0000256" key="5">
    <source>
        <dbReference type="ARBA" id="ARBA00022723"/>
    </source>
</evidence>
<gene>
    <name evidence="20" type="primary">LOC116295494</name>
</gene>
<dbReference type="PANTHER" id="PTHR13723">
    <property type="entry name" value="ADAMTS A DISINTEGRIN AND METALLOPROTEASE WITH THROMBOSPONDIN MOTIFS PROTEASE"/>
    <property type="match status" value="1"/>
</dbReference>
<dbReference type="RefSeq" id="XP_031559179.1">
    <property type="nucleotide sequence ID" value="XM_031703319.1"/>
</dbReference>